<feature type="transmembrane region" description="Helical" evidence="5">
    <location>
        <begin position="347"/>
        <end position="368"/>
    </location>
</feature>
<name>A0A9Q3FRQ7_9BASI</name>
<evidence type="ECO:0000313" key="8">
    <source>
        <dbReference type="Proteomes" id="UP000765509"/>
    </source>
</evidence>
<dbReference type="InterPro" id="IPR004853">
    <property type="entry name" value="Sugar_P_trans_dom"/>
</dbReference>
<dbReference type="Proteomes" id="UP000765509">
    <property type="component" value="Unassembled WGS sequence"/>
</dbReference>
<protein>
    <recommendedName>
        <fullName evidence="6">Sugar phosphate transporter domain-containing protein</fullName>
    </recommendedName>
</protein>
<dbReference type="Pfam" id="PF03151">
    <property type="entry name" value="TPT"/>
    <property type="match status" value="1"/>
</dbReference>
<dbReference type="InterPro" id="IPR050186">
    <property type="entry name" value="TPT_transporter"/>
</dbReference>
<evidence type="ECO:0000256" key="5">
    <source>
        <dbReference type="SAM" id="Phobius"/>
    </source>
</evidence>
<accession>A0A9Q3FRQ7</accession>
<dbReference type="GO" id="GO:0016020">
    <property type="term" value="C:membrane"/>
    <property type="evidence" value="ECO:0007669"/>
    <property type="project" value="UniProtKB-SubCell"/>
</dbReference>
<dbReference type="EMBL" id="AVOT02048154">
    <property type="protein sequence ID" value="MBW0543382.1"/>
    <property type="molecule type" value="Genomic_DNA"/>
</dbReference>
<evidence type="ECO:0000313" key="7">
    <source>
        <dbReference type="EMBL" id="MBW0543382.1"/>
    </source>
</evidence>
<evidence type="ECO:0000256" key="3">
    <source>
        <dbReference type="ARBA" id="ARBA00022989"/>
    </source>
</evidence>
<dbReference type="PANTHER" id="PTHR11132">
    <property type="entry name" value="SOLUTE CARRIER FAMILY 35"/>
    <property type="match status" value="1"/>
</dbReference>
<dbReference type="AlphaFoldDB" id="A0A9Q3FRQ7"/>
<feature type="transmembrane region" description="Helical" evidence="5">
    <location>
        <begin position="388"/>
        <end position="410"/>
    </location>
</feature>
<organism evidence="7 8">
    <name type="scientific">Austropuccinia psidii MF-1</name>
    <dbReference type="NCBI Taxonomy" id="1389203"/>
    <lineage>
        <taxon>Eukaryota</taxon>
        <taxon>Fungi</taxon>
        <taxon>Dikarya</taxon>
        <taxon>Basidiomycota</taxon>
        <taxon>Pucciniomycotina</taxon>
        <taxon>Pucciniomycetes</taxon>
        <taxon>Pucciniales</taxon>
        <taxon>Sphaerophragmiaceae</taxon>
        <taxon>Austropuccinia</taxon>
    </lineage>
</organism>
<evidence type="ECO:0000256" key="4">
    <source>
        <dbReference type="ARBA" id="ARBA00023136"/>
    </source>
</evidence>
<keyword evidence="8" id="KW-1185">Reference proteome</keyword>
<feature type="transmembrane region" description="Helical" evidence="5">
    <location>
        <begin position="164"/>
        <end position="184"/>
    </location>
</feature>
<feature type="transmembrane region" description="Helical" evidence="5">
    <location>
        <begin position="297"/>
        <end position="316"/>
    </location>
</feature>
<proteinExistence type="predicted"/>
<dbReference type="InterPro" id="IPR037185">
    <property type="entry name" value="EmrE-like"/>
</dbReference>
<reference evidence="7" key="1">
    <citation type="submission" date="2021-03" db="EMBL/GenBank/DDBJ databases">
        <title>Draft genome sequence of rust myrtle Austropuccinia psidii MF-1, a brazilian biotype.</title>
        <authorList>
            <person name="Quecine M.C."/>
            <person name="Pachon D.M.R."/>
            <person name="Bonatelli M.L."/>
            <person name="Correr F.H."/>
            <person name="Franceschini L.M."/>
            <person name="Leite T.F."/>
            <person name="Margarido G.R.A."/>
            <person name="Almeida C.A."/>
            <person name="Ferrarezi J.A."/>
            <person name="Labate C.A."/>
        </authorList>
    </citation>
    <scope>NUCLEOTIDE SEQUENCE</scope>
    <source>
        <strain evidence="7">MF-1</strain>
    </source>
</reference>
<comment type="subcellular location">
    <subcellularLocation>
        <location evidence="1">Membrane</location>
        <topology evidence="1">Multi-pass membrane protein</topology>
    </subcellularLocation>
</comment>
<keyword evidence="4 5" id="KW-0472">Membrane</keyword>
<dbReference type="OrthoDB" id="1588579at2759"/>
<evidence type="ECO:0000259" key="6">
    <source>
        <dbReference type="Pfam" id="PF03151"/>
    </source>
</evidence>
<evidence type="ECO:0000256" key="1">
    <source>
        <dbReference type="ARBA" id="ARBA00004141"/>
    </source>
</evidence>
<feature type="transmembrane region" description="Helical" evidence="5">
    <location>
        <begin position="417"/>
        <end position="438"/>
    </location>
</feature>
<keyword evidence="2 5" id="KW-0812">Transmembrane</keyword>
<keyword evidence="3 5" id="KW-1133">Transmembrane helix</keyword>
<dbReference type="SUPFAM" id="SSF103481">
    <property type="entry name" value="Multidrug resistance efflux transporter EmrE"/>
    <property type="match status" value="2"/>
</dbReference>
<sequence>MKSISSATAATKSATSVTKSATAGPKSATAATKSAIHPNFDLNLNIKSNLIKFKNFSPPLTPIESAKISSPKFLNSSKFYPENFLNSNSNSNSIFNENFSLKLNDLLNQINSKLSKLSKFYQNLLHSTNFHSFHFILLCSLWYSSSALSSNTGKIILNQFPFPISLTFIQFGLVAFWSGLSITLRYQIYLYSNHQNHQNQNHHLLQNLGIKIPNKSTLHSTLIMSLFSIAGHLFSSMAISKIPVSTVHTIKALSPLFTVIAYTALFKVRYTLITYFSLLPLTLGVMLACSFNIRANGLGFICALASTIVFVSQNIFGKKLLPKNSKSLNLHSSNSTLHSDHSNLDKLNLLFFSSSIAFLLMIPIWFYTDFISIWSNNKLNLQILPSSSLFFHFLCNGTVHFTQCILAFSILSLTSPITYSIASLIKRIAVICLAIIWFGQKVSSIQALGMVLTFLGLYTYNRSKSEIDRGERQRGHLERQNQILLPSTLKDLNQSKNFKSSQNIHHLNQLNQKINTQFNLNSSSTFSPKIISSGLAHNSSRLRAKSIPGTSLSQSSSFQLNL</sequence>
<feature type="transmembrane region" description="Helical" evidence="5">
    <location>
        <begin position="124"/>
        <end position="144"/>
    </location>
</feature>
<comment type="caution">
    <text evidence="7">The sequence shown here is derived from an EMBL/GenBank/DDBJ whole genome shotgun (WGS) entry which is preliminary data.</text>
</comment>
<feature type="transmembrane region" description="Helical" evidence="5">
    <location>
        <begin position="272"/>
        <end position="291"/>
    </location>
</feature>
<gene>
    <name evidence="7" type="ORF">O181_083097</name>
</gene>
<feature type="transmembrane region" description="Helical" evidence="5">
    <location>
        <begin position="245"/>
        <end position="265"/>
    </location>
</feature>
<feature type="domain" description="Sugar phosphate transporter" evidence="6">
    <location>
        <begin position="136"/>
        <end position="461"/>
    </location>
</feature>
<evidence type="ECO:0000256" key="2">
    <source>
        <dbReference type="ARBA" id="ARBA00022692"/>
    </source>
</evidence>